<evidence type="ECO:0008006" key="3">
    <source>
        <dbReference type="Google" id="ProtNLM"/>
    </source>
</evidence>
<sequence length="76" mass="8746">METPNLPAIRALHPAWNNGRIVGQKRPLKPKHVWAIRVRLELAVNHRDLALFNLATDSKLRGCDLVKMYCRSDSSW</sequence>
<gene>
    <name evidence="1" type="ORF">SAMN04488138_1312</name>
</gene>
<proteinExistence type="predicted"/>
<accession>A0A1I3WSJ4</accession>
<evidence type="ECO:0000313" key="2">
    <source>
        <dbReference type="Proteomes" id="UP000183299"/>
    </source>
</evidence>
<organism evidence="1 2">
    <name type="scientific">Celeribacter halophilus</name>
    <dbReference type="NCBI Taxonomy" id="576117"/>
    <lineage>
        <taxon>Bacteria</taxon>
        <taxon>Pseudomonadati</taxon>
        <taxon>Pseudomonadota</taxon>
        <taxon>Alphaproteobacteria</taxon>
        <taxon>Rhodobacterales</taxon>
        <taxon>Roseobacteraceae</taxon>
        <taxon>Celeribacter</taxon>
    </lineage>
</organism>
<dbReference type="EMBL" id="FORY01000031">
    <property type="protein sequence ID" value="SFK10624.1"/>
    <property type="molecule type" value="Genomic_DNA"/>
</dbReference>
<dbReference type="Proteomes" id="UP000183299">
    <property type="component" value="Unassembled WGS sequence"/>
</dbReference>
<reference evidence="1 2" key="1">
    <citation type="submission" date="2016-10" db="EMBL/GenBank/DDBJ databases">
        <authorList>
            <person name="de Groot N.N."/>
        </authorList>
    </citation>
    <scope>NUCLEOTIDE SEQUENCE [LARGE SCALE GENOMIC DNA]</scope>
    <source>
        <strain evidence="1 2">CGMCC 1.8891</strain>
    </source>
</reference>
<dbReference type="STRING" id="576117.SAMN04488138_1312"/>
<protein>
    <recommendedName>
        <fullName evidence="3">Phage integrase family protein</fullName>
    </recommendedName>
</protein>
<dbReference type="OrthoDB" id="5297095at2"/>
<dbReference type="AlphaFoldDB" id="A0A1I3WSJ4"/>
<keyword evidence="2" id="KW-1185">Reference proteome</keyword>
<name>A0A1I3WSJ4_9RHOB</name>
<evidence type="ECO:0000313" key="1">
    <source>
        <dbReference type="EMBL" id="SFK10624.1"/>
    </source>
</evidence>